<gene>
    <name evidence="1" type="ORF">DXX93_08970</name>
</gene>
<dbReference type="EMBL" id="QUOU01000001">
    <property type="protein sequence ID" value="REL26694.1"/>
    <property type="molecule type" value="Genomic_DNA"/>
</dbReference>
<dbReference type="Proteomes" id="UP000256478">
    <property type="component" value="Unassembled WGS sequence"/>
</dbReference>
<evidence type="ECO:0008006" key="3">
    <source>
        <dbReference type="Google" id="ProtNLM"/>
    </source>
</evidence>
<organism evidence="1 2">
    <name type="scientific">Thalassotalea euphylliae</name>
    <dbReference type="NCBI Taxonomy" id="1655234"/>
    <lineage>
        <taxon>Bacteria</taxon>
        <taxon>Pseudomonadati</taxon>
        <taxon>Pseudomonadota</taxon>
        <taxon>Gammaproteobacteria</taxon>
        <taxon>Alteromonadales</taxon>
        <taxon>Colwelliaceae</taxon>
        <taxon>Thalassotalea</taxon>
    </lineage>
</organism>
<dbReference type="OrthoDB" id="6399857at2"/>
<sequence length="154" mass="17060">MKKLNLVVLFVLLAGCVSLPKSEQELRTNHYKIESKCAQTELFEAFEIIAQNTARCHGGSEGTIVPAAGSYMALSSEDRIEGLISKDRTSAKISVEHINPVAGGFLQLIELQKTESCPTNIKVYLLNDSTKWKTATESVFKWLEGDKDSCFDLM</sequence>
<accession>A0A3E0TQ97</accession>
<reference evidence="1 2" key="1">
    <citation type="submission" date="2018-08" db="EMBL/GenBank/DDBJ databases">
        <title>Thalassotalea euphylliae genome.</title>
        <authorList>
            <person name="Summers S."/>
            <person name="Rice S.A."/>
            <person name="Freckelton M.L."/>
            <person name="Nedved B.T."/>
            <person name="Hadfield M.G."/>
        </authorList>
    </citation>
    <scope>NUCLEOTIDE SEQUENCE [LARGE SCALE GENOMIC DNA]</scope>
    <source>
        <strain evidence="1 2">H1</strain>
    </source>
</reference>
<comment type="caution">
    <text evidence="1">The sequence shown here is derived from an EMBL/GenBank/DDBJ whole genome shotgun (WGS) entry which is preliminary data.</text>
</comment>
<protein>
    <recommendedName>
        <fullName evidence="3">Lipoprotein</fullName>
    </recommendedName>
</protein>
<dbReference type="PROSITE" id="PS51257">
    <property type="entry name" value="PROKAR_LIPOPROTEIN"/>
    <property type="match status" value="1"/>
</dbReference>
<evidence type="ECO:0000313" key="1">
    <source>
        <dbReference type="EMBL" id="REL26694.1"/>
    </source>
</evidence>
<proteinExistence type="predicted"/>
<dbReference type="RefSeq" id="WP_116007804.1">
    <property type="nucleotide sequence ID" value="NZ_QUOU01000001.1"/>
</dbReference>
<name>A0A3E0TQ97_9GAMM</name>
<dbReference type="AlphaFoldDB" id="A0A3E0TQ97"/>
<evidence type="ECO:0000313" key="2">
    <source>
        <dbReference type="Proteomes" id="UP000256478"/>
    </source>
</evidence>